<gene>
    <name evidence="1" type="ORF">MOMUL_24100</name>
</gene>
<dbReference type="EMBL" id="LTBC01000012">
    <property type="protein sequence ID" value="KYH31339.1"/>
    <property type="molecule type" value="Genomic_DNA"/>
</dbReference>
<dbReference type="AlphaFoldDB" id="A0A151AUJ8"/>
<evidence type="ECO:0000313" key="2">
    <source>
        <dbReference type="Proteomes" id="UP000075670"/>
    </source>
</evidence>
<comment type="caution">
    <text evidence="1">The sequence shown here is derived from an EMBL/GenBank/DDBJ whole genome shotgun (WGS) entry which is preliminary data.</text>
</comment>
<reference evidence="1 2" key="1">
    <citation type="submission" date="2016-02" db="EMBL/GenBank/DDBJ databases">
        <title>Genome sequence of Moorella mulderi DSM 14980.</title>
        <authorList>
            <person name="Poehlein A."/>
            <person name="Daniel R."/>
        </authorList>
    </citation>
    <scope>NUCLEOTIDE SEQUENCE [LARGE SCALE GENOMIC DNA]</scope>
    <source>
        <strain evidence="1 2">DSM 14980</strain>
    </source>
</reference>
<protein>
    <submittedName>
        <fullName evidence="1">Uncharacterized protein</fullName>
    </submittedName>
</protein>
<sequence length="62" mass="7034">MGINLADMFLVNPFLFIFGLHLNAQPCREYRCYVSRTSDILTNIISWKYVVGGYPGCQAQTS</sequence>
<keyword evidence="2" id="KW-1185">Reference proteome</keyword>
<accession>A0A151AUJ8</accession>
<dbReference type="Proteomes" id="UP000075670">
    <property type="component" value="Unassembled WGS sequence"/>
</dbReference>
<evidence type="ECO:0000313" key="1">
    <source>
        <dbReference type="EMBL" id="KYH31339.1"/>
    </source>
</evidence>
<name>A0A151AUJ8_9FIRM</name>
<proteinExistence type="predicted"/>
<organism evidence="1 2">
    <name type="scientific">Moorella mulderi DSM 14980</name>
    <dbReference type="NCBI Taxonomy" id="1122241"/>
    <lineage>
        <taxon>Bacteria</taxon>
        <taxon>Bacillati</taxon>
        <taxon>Bacillota</taxon>
        <taxon>Clostridia</taxon>
        <taxon>Neomoorellales</taxon>
        <taxon>Neomoorellaceae</taxon>
        <taxon>Neomoorella</taxon>
    </lineage>
</organism>